<evidence type="ECO:0000256" key="2">
    <source>
        <dbReference type="SAM" id="SignalP"/>
    </source>
</evidence>
<feature type="region of interest" description="Disordered" evidence="1">
    <location>
        <begin position="76"/>
        <end position="100"/>
    </location>
</feature>
<dbReference type="EMBL" id="JBHGPK010000003">
    <property type="protein sequence ID" value="MFC2249952.1"/>
    <property type="molecule type" value="Genomic_DNA"/>
</dbReference>
<reference evidence="4 6" key="2">
    <citation type="submission" date="2024-09" db="EMBL/GenBank/DDBJ databases">
        <title>Description of Labrys sedimenti sp. nov., isolated from a diclofenac-degrading enrichment culture, and genome-based reclassification of Labrys portucalensis as a later heterotypic synonym of Labrys neptuniae.</title>
        <authorList>
            <person name="Tancsics A."/>
            <person name="Csepanyi A."/>
        </authorList>
    </citation>
    <scope>NUCLEOTIDE SEQUENCE [LARGE SCALE GENOMIC DNA]</scope>
    <source>
        <strain evidence="4 6">LMG 23412</strain>
    </source>
</reference>
<keyword evidence="5" id="KW-1185">Reference proteome</keyword>
<accession>A0ABV6ZCM7</accession>
<keyword evidence="2" id="KW-0732">Signal</keyword>
<protein>
    <recommendedName>
        <fullName evidence="7">DUF5330 domain-containing protein</fullName>
    </recommendedName>
</protein>
<evidence type="ECO:0000256" key="1">
    <source>
        <dbReference type="SAM" id="MobiDB-lite"/>
    </source>
</evidence>
<feature type="compositionally biased region" description="Low complexity" evidence="1">
    <location>
        <begin position="76"/>
        <end position="86"/>
    </location>
</feature>
<reference evidence="3 5" key="1">
    <citation type="submission" date="2024-07" db="EMBL/GenBank/DDBJ databases">
        <title>Description of Labrys sedimenti sp. nov., isolated from a diclofenac-degrading enrichment culture.</title>
        <authorList>
            <person name="Tancsics A."/>
            <person name="Csepanyi A."/>
        </authorList>
    </citation>
    <scope>NUCLEOTIDE SEQUENCE [LARGE SCALE GENOMIC DNA]</scope>
    <source>
        <strain evidence="3 5">LMG 23578</strain>
    </source>
</reference>
<dbReference type="Proteomes" id="UP001595190">
    <property type="component" value="Unassembled WGS sequence"/>
</dbReference>
<proteinExistence type="predicted"/>
<organism evidence="4 6">
    <name type="scientific">Labrys neptuniae</name>
    <dbReference type="NCBI Taxonomy" id="376174"/>
    <lineage>
        <taxon>Bacteria</taxon>
        <taxon>Pseudomonadati</taxon>
        <taxon>Pseudomonadota</taxon>
        <taxon>Alphaproteobacteria</taxon>
        <taxon>Hyphomicrobiales</taxon>
        <taxon>Xanthobacteraceae</taxon>
        <taxon>Labrys</taxon>
    </lineage>
</organism>
<dbReference type="EMBL" id="JBFNQD010000003">
    <property type="protein sequence ID" value="MEW9306239.1"/>
    <property type="molecule type" value="Genomic_DNA"/>
</dbReference>
<evidence type="ECO:0000313" key="3">
    <source>
        <dbReference type="EMBL" id="MEW9306239.1"/>
    </source>
</evidence>
<dbReference type="Proteomes" id="UP001555786">
    <property type="component" value="Unassembled WGS sequence"/>
</dbReference>
<dbReference type="RefSeq" id="WP_311933378.1">
    <property type="nucleotide sequence ID" value="NZ_JAVSCS010000004.1"/>
</dbReference>
<sequence length="100" mass="10063">MFFILRMMFWLAVVALLLPAPPAQHDKQALAGLSATALADKAVGAALSYCAASPQQCAAGLAGARQLTGLLASPGDDAAAAPAPAGQRFTALPPPRPSIP</sequence>
<evidence type="ECO:0000313" key="6">
    <source>
        <dbReference type="Proteomes" id="UP001595190"/>
    </source>
</evidence>
<comment type="caution">
    <text evidence="4">The sequence shown here is derived from an EMBL/GenBank/DDBJ whole genome shotgun (WGS) entry which is preliminary data.</text>
</comment>
<gene>
    <name evidence="3" type="ORF">ABXS05_11865</name>
    <name evidence="4" type="ORF">ACETRX_10040</name>
</gene>
<name>A0ABV6ZCM7_9HYPH</name>
<feature type="signal peptide" evidence="2">
    <location>
        <begin position="1"/>
        <end position="25"/>
    </location>
</feature>
<evidence type="ECO:0000313" key="5">
    <source>
        <dbReference type="Proteomes" id="UP001555786"/>
    </source>
</evidence>
<evidence type="ECO:0000313" key="4">
    <source>
        <dbReference type="EMBL" id="MFC2249952.1"/>
    </source>
</evidence>
<evidence type="ECO:0008006" key="7">
    <source>
        <dbReference type="Google" id="ProtNLM"/>
    </source>
</evidence>
<feature type="chain" id="PRO_5045033124" description="DUF5330 domain-containing protein" evidence="2">
    <location>
        <begin position="26"/>
        <end position="100"/>
    </location>
</feature>